<dbReference type="Pfam" id="PF14525">
    <property type="entry name" value="AraC_binding_2"/>
    <property type="match status" value="1"/>
</dbReference>
<feature type="domain" description="HTH araC/xylS-type" evidence="4">
    <location>
        <begin position="218"/>
        <end position="319"/>
    </location>
</feature>
<reference evidence="5 6" key="1">
    <citation type="submission" date="2019-06" db="EMBL/GenBank/DDBJ databases">
        <title>Amycolatopsis alkalitolerans sp. nov., isolated from Gastrodia elata Blume.</title>
        <authorList>
            <person name="Narsing Rao M.P."/>
            <person name="Li W.J."/>
        </authorList>
    </citation>
    <scope>NUCLEOTIDE SEQUENCE [LARGE SCALE GENOMIC DNA]</scope>
    <source>
        <strain evidence="5 6">SYSUP0005</strain>
    </source>
</reference>
<dbReference type="Gene3D" id="1.10.10.60">
    <property type="entry name" value="Homeodomain-like"/>
    <property type="match status" value="1"/>
</dbReference>
<gene>
    <name evidence="5" type="ORF">FG385_25985</name>
</gene>
<dbReference type="Pfam" id="PF12833">
    <property type="entry name" value="HTH_18"/>
    <property type="match status" value="1"/>
</dbReference>
<dbReference type="GO" id="GO:0003700">
    <property type="term" value="F:DNA-binding transcription factor activity"/>
    <property type="evidence" value="ECO:0007669"/>
    <property type="project" value="InterPro"/>
</dbReference>
<dbReference type="InterPro" id="IPR035418">
    <property type="entry name" value="AraC-bd_2"/>
</dbReference>
<name>A0A5C4LUA1_9PSEU</name>
<dbReference type="OrthoDB" id="5464689at2"/>
<dbReference type="AlphaFoldDB" id="A0A5C4LUA1"/>
<organism evidence="5 6">
    <name type="scientific">Amycolatopsis alkalitolerans</name>
    <dbReference type="NCBI Taxonomy" id="2547244"/>
    <lineage>
        <taxon>Bacteria</taxon>
        <taxon>Bacillati</taxon>
        <taxon>Actinomycetota</taxon>
        <taxon>Actinomycetes</taxon>
        <taxon>Pseudonocardiales</taxon>
        <taxon>Pseudonocardiaceae</taxon>
        <taxon>Amycolatopsis</taxon>
    </lineage>
</organism>
<dbReference type="InterPro" id="IPR018060">
    <property type="entry name" value="HTH_AraC"/>
</dbReference>
<dbReference type="PROSITE" id="PS00041">
    <property type="entry name" value="HTH_ARAC_FAMILY_1"/>
    <property type="match status" value="1"/>
</dbReference>
<comment type="caution">
    <text evidence="5">The sequence shown here is derived from an EMBL/GenBank/DDBJ whole genome shotgun (WGS) entry which is preliminary data.</text>
</comment>
<evidence type="ECO:0000256" key="3">
    <source>
        <dbReference type="ARBA" id="ARBA00023163"/>
    </source>
</evidence>
<dbReference type="InterPro" id="IPR009057">
    <property type="entry name" value="Homeodomain-like_sf"/>
</dbReference>
<dbReference type="PANTHER" id="PTHR46796">
    <property type="entry name" value="HTH-TYPE TRANSCRIPTIONAL ACTIVATOR RHAS-RELATED"/>
    <property type="match status" value="1"/>
</dbReference>
<dbReference type="PROSITE" id="PS01124">
    <property type="entry name" value="HTH_ARAC_FAMILY_2"/>
    <property type="match status" value="1"/>
</dbReference>
<evidence type="ECO:0000256" key="1">
    <source>
        <dbReference type="ARBA" id="ARBA00023015"/>
    </source>
</evidence>
<dbReference type="SUPFAM" id="SSF46689">
    <property type="entry name" value="Homeodomain-like"/>
    <property type="match status" value="1"/>
</dbReference>
<keyword evidence="2" id="KW-0238">DNA-binding</keyword>
<dbReference type="EMBL" id="VDFW01000028">
    <property type="protein sequence ID" value="TNC22274.1"/>
    <property type="molecule type" value="Genomic_DNA"/>
</dbReference>
<evidence type="ECO:0000259" key="4">
    <source>
        <dbReference type="PROSITE" id="PS01124"/>
    </source>
</evidence>
<keyword evidence="6" id="KW-1185">Reference proteome</keyword>
<dbReference type="PANTHER" id="PTHR46796:SF12">
    <property type="entry name" value="HTH-TYPE DNA-BINDING TRANSCRIPTIONAL ACTIVATOR EUTR"/>
    <property type="match status" value="1"/>
</dbReference>
<dbReference type="Proteomes" id="UP000305546">
    <property type="component" value="Unassembled WGS sequence"/>
</dbReference>
<dbReference type="InterPro" id="IPR018062">
    <property type="entry name" value="HTH_AraC-typ_CS"/>
</dbReference>
<dbReference type="GO" id="GO:0043565">
    <property type="term" value="F:sequence-specific DNA binding"/>
    <property type="evidence" value="ECO:0007669"/>
    <property type="project" value="InterPro"/>
</dbReference>
<keyword evidence="1" id="KW-0805">Transcription regulation</keyword>
<evidence type="ECO:0000313" key="5">
    <source>
        <dbReference type="EMBL" id="TNC22274.1"/>
    </source>
</evidence>
<evidence type="ECO:0000313" key="6">
    <source>
        <dbReference type="Proteomes" id="UP000305546"/>
    </source>
</evidence>
<evidence type="ECO:0000256" key="2">
    <source>
        <dbReference type="ARBA" id="ARBA00023125"/>
    </source>
</evidence>
<proteinExistence type="predicted"/>
<protein>
    <submittedName>
        <fullName evidence="5">AraC family transcriptional regulator</fullName>
    </submittedName>
</protein>
<dbReference type="SMART" id="SM00342">
    <property type="entry name" value="HTH_ARAC"/>
    <property type="match status" value="1"/>
</dbReference>
<dbReference type="InterPro" id="IPR050204">
    <property type="entry name" value="AraC_XylS_family_regulators"/>
</dbReference>
<sequence>MQRYKIFESRDVDDTRERVAKVFCPHTMNTPGRAPRLDAVMHCRRLRNVAMSYVAYGQEVQVDPGELGSFFVVFAPVAGDGVLHCGGQQAHTTPRHICVVTATEALRMRLSGSCRQLVIRIERTALEAQLSAMLDSSLPEPLRFTLDMDTASEPARSWYKLLTHAVSDLDDPESILAHPRAVEQFEGTVMAGLLLTQPHNYTAALLGDERPVPSRLVGTVVDLLEGHPEWAHTPASLARQAGVSVRALQKAFREQLDSSPSEYLRGVRLQRVHDELSVARSDATTVREIASRWGITHDGRFSAIYRERFGEPPRQTLSRRHIRRG</sequence>
<keyword evidence="3" id="KW-0804">Transcription</keyword>
<accession>A0A5C4LUA1</accession>